<dbReference type="Pfam" id="PF03401">
    <property type="entry name" value="TctC"/>
    <property type="match status" value="1"/>
</dbReference>
<dbReference type="PIRSF" id="PIRSF017082">
    <property type="entry name" value="YflP"/>
    <property type="match status" value="1"/>
</dbReference>
<comment type="similarity">
    <text evidence="1">Belongs to the UPF0065 (bug) family.</text>
</comment>
<feature type="signal peptide" evidence="2">
    <location>
        <begin position="1"/>
        <end position="22"/>
    </location>
</feature>
<dbReference type="InterPro" id="IPR006311">
    <property type="entry name" value="TAT_signal"/>
</dbReference>
<evidence type="ECO:0000256" key="2">
    <source>
        <dbReference type="SAM" id="SignalP"/>
    </source>
</evidence>
<evidence type="ECO:0000313" key="4">
    <source>
        <dbReference type="Proteomes" id="UP000317078"/>
    </source>
</evidence>
<dbReference type="PANTHER" id="PTHR42928">
    <property type="entry name" value="TRICARBOXYLATE-BINDING PROTEIN"/>
    <property type="match status" value="1"/>
</dbReference>
<dbReference type="RefSeq" id="WP_140884848.1">
    <property type="nucleotide sequence ID" value="NZ_RCZP01000017.1"/>
</dbReference>
<accession>A0A502FV65</accession>
<dbReference type="InterPro" id="IPR005064">
    <property type="entry name" value="BUG"/>
</dbReference>
<dbReference type="Gene3D" id="3.40.190.10">
    <property type="entry name" value="Periplasmic binding protein-like II"/>
    <property type="match status" value="1"/>
</dbReference>
<gene>
    <name evidence="3" type="ORF">EAH89_16580</name>
</gene>
<evidence type="ECO:0000313" key="3">
    <source>
        <dbReference type="EMBL" id="TPG53365.1"/>
    </source>
</evidence>
<evidence type="ECO:0000256" key="1">
    <source>
        <dbReference type="ARBA" id="ARBA00006987"/>
    </source>
</evidence>
<feature type="chain" id="PRO_5021454037" evidence="2">
    <location>
        <begin position="23"/>
        <end position="333"/>
    </location>
</feature>
<dbReference type="InterPro" id="IPR042100">
    <property type="entry name" value="Bug_dom1"/>
</dbReference>
<comment type="caution">
    <text evidence="3">The sequence shown here is derived from an EMBL/GenBank/DDBJ whole genome shotgun (WGS) entry which is preliminary data.</text>
</comment>
<keyword evidence="2" id="KW-0732">Signal</keyword>
<dbReference type="AlphaFoldDB" id="A0A502FV65"/>
<sequence length="333" mass="34968">MTSTTRRRGLLLGATLSAAALAAPRPARAQAAYPDRPIRVVVPFPAGGTTDMLARLFAQRMTESLGQPVVVENRGGAGGSLGADVVAKAAPDGHTLLFHNLTFSSTTVALQLAGRAPHDIERDFAPVSLAANVPMLLVASATVPAKDLQEFVAFAKDRGASGVFYGSTGPGSIMNLAGEVLKRDAGIAMEHVPFRGAAPLVQEMVAGRIQFGGDQLSTALGHVRAGTLRPMATLAAQRAAALPEVPTVREQGFPNMELRGWNGFFAPARTPEAVIARLHREIAAAAAHPEVRRRLEEVGAEPVGSSPAELRDAVSQQVAQVRPLVAELRLQVE</sequence>
<dbReference type="CDD" id="cd13578">
    <property type="entry name" value="PBP2_Bug27"/>
    <property type="match status" value="1"/>
</dbReference>
<dbReference type="EMBL" id="RCZP01000017">
    <property type="protein sequence ID" value="TPG53365.1"/>
    <property type="molecule type" value="Genomic_DNA"/>
</dbReference>
<dbReference type="PANTHER" id="PTHR42928:SF5">
    <property type="entry name" value="BLR1237 PROTEIN"/>
    <property type="match status" value="1"/>
</dbReference>
<reference evidence="3 4" key="1">
    <citation type="journal article" date="2019" name="Environ. Microbiol.">
        <title>Species interactions and distinct microbial communities in high Arctic permafrost affected cryosols are associated with the CH4 and CO2 gas fluxes.</title>
        <authorList>
            <person name="Altshuler I."/>
            <person name="Hamel J."/>
            <person name="Turney S."/>
            <person name="Magnuson E."/>
            <person name="Levesque R."/>
            <person name="Greer C."/>
            <person name="Whyte L.G."/>
        </authorList>
    </citation>
    <scope>NUCLEOTIDE SEQUENCE [LARGE SCALE GENOMIC DNA]</scope>
    <source>
        <strain evidence="3 4">S9.3B</strain>
    </source>
</reference>
<dbReference type="OrthoDB" id="7259884at2"/>
<dbReference type="PROSITE" id="PS51318">
    <property type="entry name" value="TAT"/>
    <property type="match status" value="1"/>
</dbReference>
<dbReference type="Proteomes" id="UP000317078">
    <property type="component" value="Unassembled WGS sequence"/>
</dbReference>
<name>A0A502FV65_9PROT</name>
<keyword evidence="4" id="KW-1185">Reference proteome</keyword>
<protein>
    <submittedName>
        <fullName evidence="3">Tripartite tricarboxylate transporter substrate binding protein</fullName>
    </submittedName>
</protein>
<proteinExistence type="inferred from homology"/>
<dbReference type="Gene3D" id="3.40.190.150">
    <property type="entry name" value="Bordetella uptake gene, domain 1"/>
    <property type="match status" value="1"/>
</dbReference>
<organism evidence="3 4">
    <name type="scientific">Muricoccus nepalensis</name>
    <dbReference type="NCBI Taxonomy" id="1854500"/>
    <lineage>
        <taxon>Bacteria</taxon>
        <taxon>Pseudomonadati</taxon>
        <taxon>Pseudomonadota</taxon>
        <taxon>Alphaproteobacteria</taxon>
        <taxon>Acetobacterales</taxon>
        <taxon>Roseomonadaceae</taxon>
        <taxon>Muricoccus</taxon>
    </lineage>
</organism>